<dbReference type="InterPro" id="IPR033651">
    <property type="entry name" value="PaeLigD_Pol-like"/>
</dbReference>
<keyword evidence="12" id="KW-0067">ATP-binding</keyword>
<comment type="catalytic activity">
    <reaction evidence="20">
        <text>ATP + (deoxyribonucleotide)n-3'-hydroxyl + 5'-phospho-(deoxyribonucleotide)m = (deoxyribonucleotide)n+m + AMP + diphosphate.</text>
        <dbReference type="EC" id="6.5.1.1"/>
    </reaction>
</comment>
<evidence type="ECO:0000256" key="19">
    <source>
        <dbReference type="ARBA" id="ARBA00029943"/>
    </source>
</evidence>
<keyword evidence="4" id="KW-0808">Transferase</keyword>
<evidence type="ECO:0000256" key="18">
    <source>
        <dbReference type="ARBA" id="ARBA00023268"/>
    </source>
</evidence>
<dbReference type="GO" id="GO:0006310">
    <property type="term" value="P:DNA recombination"/>
    <property type="evidence" value="ECO:0007669"/>
    <property type="project" value="UniProtKB-KW"/>
</dbReference>
<dbReference type="EMBL" id="BMIG01000013">
    <property type="protein sequence ID" value="GGB07766.1"/>
    <property type="molecule type" value="Genomic_DNA"/>
</dbReference>
<dbReference type="InterPro" id="IPR014143">
    <property type="entry name" value="NHEJ_ligase_prk"/>
</dbReference>
<keyword evidence="24" id="KW-1185">Reference proteome</keyword>
<name>A0A916SN75_9BURK</name>
<dbReference type="AlphaFoldDB" id="A0A916SN75"/>
<feature type="region of interest" description="Disordered" evidence="21">
    <location>
        <begin position="183"/>
        <end position="214"/>
    </location>
</feature>
<dbReference type="Proteomes" id="UP000620596">
    <property type="component" value="Unassembled WGS sequence"/>
</dbReference>
<dbReference type="InterPro" id="IPR012310">
    <property type="entry name" value="DNA_ligase_ATP-dep_cent"/>
</dbReference>
<dbReference type="CDD" id="cd07906">
    <property type="entry name" value="Adenylation_DNA_ligase_LigD_LigC"/>
    <property type="match status" value="1"/>
</dbReference>
<proteinExistence type="predicted"/>
<evidence type="ECO:0000256" key="11">
    <source>
        <dbReference type="ARBA" id="ARBA00022839"/>
    </source>
</evidence>
<keyword evidence="13" id="KW-0239">DNA-directed DNA polymerase</keyword>
<dbReference type="EC" id="6.5.1.1" evidence="2"/>
<evidence type="ECO:0000256" key="7">
    <source>
        <dbReference type="ARBA" id="ARBA00022723"/>
    </source>
</evidence>
<evidence type="ECO:0000256" key="12">
    <source>
        <dbReference type="ARBA" id="ARBA00022840"/>
    </source>
</evidence>
<keyword evidence="17" id="KW-0464">Manganese</keyword>
<keyword evidence="7" id="KW-0479">Metal-binding</keyword>
<accession>A0A916SN75</accession>
<dbReference type="InterPro" id="IPR052171">
    <property type="entry name" value="NHEJ_LigD"/>
</dbReference>
<dbReference type="Gene3D" id="3.30.1490.70">
    <property type="match status" value="1"/>
</dbReference>
<dbReference type="RefSeq" id="WP_188709406.1">
    <property type="nucleotide sequence ID" value="NZ_BMIG01000013.1"/>
</dbReference>
<dbReference type="InterPro" id="IPR014146">
    <property type="entry name" value="LigD_ligase_dom"/>
</dbReference>
<evidence type="ECO:0000256" key="17">
    <source>
        <dbReference type="ARBA" id="ARBA00023211"/>
    </source>
</evidence>
<organism evidence="23 24">
    <name type="scientific">Polaromonas eurypsychrophila</name>
    <dbReference type="NCBI Taxonomy" id="1614635"/>
    <lineage>
        <taxon>Bacteria</taxon>
        <taxon>Pseudomonadati</taxon>
        <taxon>Pseudomonadota</taxon>
        <taxon>Betaproteobacteria</taxon>
        <taxon>Burkholderiales</taxon>
        <taxon>Comamonadaceae</taxon>
        <taxon>Polaromonas</taxon>
    </lineage>
</organism>
<dbReference type="PROSITE" id="PS50160">
    <property type="entry name" value="DNA_LIGASE_A3"/>
    <property type="match status" value="1"/>
</dbReference>
<dbReference type="InterPro" id="IPR014144">
    <property type="entry name" value="LigD_PE_domain"/>
</dbReference>
<dbReference type="InterPro" id="IPR012309">
    <property type="entry name" value="DNA_ligase_ATP-dep_C"/>
</dbReference>
<dbReference type="PANTHER" id="PTHR42705">
    <property type="entry name" value="BIFUNCTIONAL NON-HOMOLOGOUS END JOINING PROTEIN LIGD"/>
    <property type="match status" value="1"/>
</dbReference>
<dbReference type="GO" id="GO:0006281">
    <property type="term" value="P:DNA repair"/>
    <property type="evidence" value="ECO:0007669"/>
    <property type="project" value="UniProtKB-KW"/>
</dbReference>
<dbReference type="GO" id="GO:0005524">
    <property type="term" value="F:ATP binding"/>
    <property type="evidence" value="ECO:0007669"/>
    <property type="project" value="UniProtKB-KW"/>
</dbReference>
<evidence type="ECO:0000256" key="13">
    <source>
        <dbReference type="ARBA" id="ARBA00022932"/>
    </source>
</evidence>
<keyword evidence="11" id="KW-0269">Exonuclease</keyword>
<evidence type="ECO:0000256" key="21">
    <source>
        <dbReference type="SAM" id="MobiDB-lite"/>
    </source>
</evidence>
<reference evidence="23" key="1">
    <citation type="journal article" date="2014" name="Int. J. Syst. Evol. Microbiol.">
        <title>Complete genome sequence of Corynebacterium casei LMG S-19264T (=DSM 44701T), isolated from a smear-ripened cheese.</title>
        <authorList>
            <consortium name="US DOE Joint Genome Institute (JGI-PGF)"/>
            <person name="Walter F."/>
            <person name="Albersmeier A."/>
            <person name="Kalinowski J."/>
            <person name="Ruckert C."/>
        </authorList>
    </citation>
    <scope>NUCLEOTIDE SEQUENCE</scope>
    <source>
        <strain evidence="23">CGMCC 1.15322</strain>
    </source>
</reference>
<evidence type="ECO:0000313" key="24">
    <source>
        <dbReference type="Proteomes" id="UP000620596"/>
    </source>
</evidence>
<evidence type="ECO:0000256" key="5">
    <source>
        <dbReference type="ARBA" id="ARBA00022695"/>
    </source>
</evidence>
<keyword evidence="14" id="KW-0238">DNA-binding</keyword>
<dbReference type="InterPro" id="IPR014145">
    <property type="entry name" value="LigD_pol_dom"/>
</dbReference>
<comment type="cofactor">
    <cofactor evidence="1">
        <name>Mn(2+)</name>
        <dbReference type="ChEBI" id="CHEBI:29035"/>
    </cofactor>
</comment>
<dbReference type="GO" id="GO:0003910">
    <property type="term" value="F:DNA ligase (ATP) activity"/>
    <property type="evidence" value="ECO:0007669"/>
    <property type="project" value="UniProtKB-EC"/>
</dbReference>
<protein>
    <recommendedName>
        <fullName evidence="2">DNA ligase (ATP)</fullName>
        <ecNumber evidence="2">6.5.1.1</ecNumber>
    </recommendedName>
    <alternativeName>
        <fullName evidence="19">NHEJ DNA polymerase</fullName>
    </alternativeName>
</protein>
<keyword evidence="6" id="KW-0540">Nuclease</keyword>
<dbReference type="GO" id="GO:0003887">
    <property type="term" value="F:DNA-directed DNA polymerase activity"/>
    <property type="evidence" value="ECO:0007669"/>
    <property type="project" value="UniProtKB-KW"/>
</dbReference>
<dbReference type="Gene3D" id="3.30.470.30">
    <property type="entry name" value="DNA ligase/mRNA capping enzyme"/>
    <property type="match status" value="1"/>
</dbReference>
<feature type="domain" description="ATP-dependent DNA ligase family profile" evidence="22">
    <location>
        <begin position="320"/>
        <end position="447"/>
    </location>
</feature>
<keyword evidence="16" id="KW-0234">DNA repair</keyword>
<dbReference type="NCBIfam" id="TIGR02776">
    <property type="entry name" value="NHEJ_ligase_prk"/>
    <property type="match status" value="1"/>
</dbReference>
<dbReference type="NCBIfam" id="TIGR02779">
    <property type="entry name" value="NHEJ_ligase_lig"/>
    <property type="match status" value="1"/>
</dbReference>
<keyword evidence="10" id="KW-0378">Hydrolase</keyword>
<dbReference type="CDD" id="cd04862">
    <property type="entry name" value="PaeLigD_Pol_like"/>
    <property type="match status" value="1"/>
</dbReference>
<evidence type="ECO:0000256" key="20">
    <source>
        <dbReference type="ARBA" id="ARBA00034003"/>
    </source>
</evidence>
<dbReference type="NCBIfam" id="TIGR02778">
    <property type="entry name" value="ligD_pol"/>
    <property type="match status" value="1"/>
</dbReference>
<dbReference type="Pfam" id="PF21686">
    <property type="entry name" value="LigD_Prim-Pol"/>
    <property type="match status" value="1"/>
</dbReference>
<dbReference type="InterPro" id="IPR012340">
    <property type="entry name" value="NA-bd_OB-fold"/>
</dbReference>
<evidence type="ECO:0000256" key="4">
    <source>
        <dbReference type="ARBA" id="ARBA00022679"/>
    </source>
</evidence>
<dbReference type="CDD" id="cd07971">
    <property type="entry name" value="OBF_DNA_ligase_LigD"/>
    <property type="match status" value="1"/>
</dbReference>
<evidence type="ECO:0000256" key="8">
    <source>
        <dbReference type="ARBA" id="ARBA00022741"/>
    </source>
</evidence>
<dbReference type="Pfam" id="PF01068">
    <property type="entry name" value="DNA_ligase_A_M"/>
    <property type="match status" value="1"/>
</dbReference>
<evidence type="ECO:0000256" key="9">
    <source>
        <dbReference type="ARBA" id="ARBA00022763"/>
    </source>
</evidence>
<evidence type="ECO:0000256" key="10">
    <source>
        <dbReference type="ARBA" id="ARBA00022801"/>
    </source>
</evidence>
<keyword evidence="15" id="KW-0233">DNA recombination</keyword>
<dbReference type="Gene3D" id="3.90.920.10">
    <property type="entry name" value="DNA primase, PRIM domain"/>
    <property type="match status" value="1"/>
</dbReference>
<dbReference type="Pfam" id="PF04679">
    <property type="entry name" value="DNA_ligase_A_C"/>
    <property type="match status" value="1"/>
</dbReference>
<evidence type="ECO:0000256" key="3">
    <source>
        <dbReference type="ARBA" id="ARBA00022598"/>
    </source>
</evidence>
<comment type="caution">
    <text evidence="23">The sequence shown here is derived from an EMBL/GenBank/DDBJ whole genome shotgun (WGS) entry which is preliminary data.</text>
</comment>
<evidence type="ECO:0000313" key="23">
    <source>
        <dbReference type="EMBL" id="GGB07766.1"/>
    </source>
</evidence>
<sequence length="875" mass="96362">MAIADLLEGYRSKRDFRRTPEPVAGGRRSKTLRFVVQKHDASHMHYDLRLELDGTLKSWAVPKGPSLDPKLKRMAVQVEDHPISYAHFEGHIPEKQYGAGNVIVWDHGHWLPLGDPSKAIKSGKLKFELQGAKLKGHWTLVRMHGKADERQPPWLLIKENDDEAQAAADYDVLEALPDSVLTGKPLSPRKTMADKSAATRKTTALPAAKTTRRRLPPDAVKAALPQTLGPELATLVTALPEDDDDWVYEIKFDGYRLMTRIDGKSIQCFTRNGHNWSAKLPALVKTLAQLGLRSGWLDGEIVVNGKEGIPDFSALQNAFDSASTAPIVYYLFDMPFYAGHDLRQVPLVERRKLLRGLVSGAGLDHVRFSETFDSGAQDLLDSTRLLGLEGVIGKRASSTYVSRRSTDWIKVKTQLRQELVIGGYTEPQGSRTGLGALMLGVYNDKGELKHVGNVGTGFDEKTLHSLMAVLKPLATPRPAFIGLPSSVKGHWVRPKLVAEVVFAQWTHAGYIRHAVFQGLRSDKPARKVVRESALPVEKVMASKRPAIAKKVAAKKAVPKKVVPALPPVGTGKLRITHPERVIDPGTGFTKLDLIEHYARVAPLILPHLKARPVSLVRAPDGIAGEQFFQKHAEATSIPGIKLLDPKFDPGHDPLLEIASAETLLAATQLNVMEFHTWNATTKAIDKPDRMIFDLDPGEGVAWCQVQEAAQLVQAFLKELGLPCFLKTSGGKGLHVVVPLKPLHGWDTVKGFSQAIVQHLARVIPERFVAKSGPRNRVGKIFPDYLRNGFGATTVCAWSVRARPGMGVSMPMAWEELGKLKNAAHWDVRNIGERLSTGNSPWSAYENLRATLSSAMQAMDFKPGVQPVRAPRSRTS</sequence>
<reference evidence="23" key="2">
    <citation type="submission" date="2020-09" db="EMBL/GenBank/DDBJ databases">
        <authorList>
            <person name="Sun Q."/>
            <person name="Zhou Y."/>
        </authorList>
    </citation>
    <scope>NUCLEOTIDE SEQUENCE</scope>
    <source>
        <strain evidence="23">CGMCC 1.15322</strain>
    </source>
</reference>
<evidence type="ECO:0000256" key="16">
    <source>
        <dbReference type="ARBA" id="ARBA00023204"/>
    </source>
</evidence>
<dbReference type="PANTHER" id="PTHR42705:SF2">
    <property type="entry name" value="BIFUNCTIONAL NON-HOMOLOGOUS END JOINING PROTEIN LIGD"/>
    <property type="match status" value="1"/>
</dbReference>
<evidence type="ECO:0000256" key="14">
    <source>
        <dbReference type="ARBA" id="ARBA00023125"/>
    </source>
</evidence>
<evidence type="ECO:0000256" key="1">
    <source>
        <dbReference type="ARBA" id="ARBA00001936"/>
    </source>
</evidence>
<dbReference type="NCBIfam" id="NF004628">
    <property type="entry name" value="PRK05972.1"/>
    <property type="match status" value="1"/>
</dbReference>
<keyword evidence="5" id="KW-0548">Nucleotidyltransferase</keyword>
<evidence type="ECO:0000259" key="22">
    <source>
        <dbReference type="PROSITE" id="PS50160"/>
    </source>
</evidence>
<evidence type="ECO:0000256" key="15">
    <source>
        <dbReference type="ARBA" id="ARBA00023172"/>
    </source>
</evidence>
<dbReference type="NCBIfam" id="TIGR02777">
    <property type="entry name" value="LigD_PE_dom"/>
    <property type="match status" value="1"/>
</dbReference>
<keyword evidence="9" id="KW-0227">DNA damage</keyword>
<dbReference type="SUPFAM" id="SSF50249">
    <property type="entry name" value="Nucleic acid-binding proteins"/>
    <property type="match status" value="1"/>
</dbReference>
<dbReference type="Pfam" id="PF13298">
    <property type="entry name" value="LigD_N"/>
    <property type="match status" value="1"/>
</dbReference>
<keyword evidence="3 23" id="KW-0436">Ligase</keyword>
<dbReference type="GO" id="GO:0046872">
    <property type="term" value="F:metal ion binding"/>
    <property type="evidence" value="ECO:0007669"/>
    <property type="project" value="UniProtKB-KW"/>
</dbReference>
<dbReference type="Gene3D" id="2.40.50.140">
    <property type="entry name" value="Nucleic acid-binding proteins"/>
    <property type="match status" value="1"/>
</dbReference>
<keyword evidence="8" id="KW-0547">Nucleotide-binding</keyword>
<dbReference type="SUPFAM" id="SSF56091">
    <property type="entry name" value="DNA ligase/mRNA capping enzyme, catalytic domain"/>
    <property type="match status" value="1"/>
</dbReference>
<evidence type="ECO:0000256" key="6">
    <source>
        <dbReference type="ARBA" id="ARBA00022722"/>
    </source>
</evidence>
<dbReference type="GO" id="GO:0004527">
    <property type="term" value="F:exonuclease activity"/>
    <property type="evidence" value="ECO:0007669"/>
    <property type="project" value="UniProtKB-KW"/>
</dbReference>
<evidence type="ECO:0000256" key="2">
    <source>
        <dbReference type="ARBA" id="ARBA00012727"/>
    </source>
</evidence>
<gene>
    <name evidence="23" type="primary">ligD</name>
    <name evidence="23" type="ORF">GCM10011496_30840</name>
</gene>
<keyword evidence="18" id="KW-0511">Multifunctional enzyme</keyword>
<dbReference type="GO" id="GO:0003677">
    <property type="term" value="F:DNA binding"/>
    <property type="evidence" value="ECO:0007669"/>
    <property type="project" value="UniProtKB-KW"/>
</dbReference>